<accession>E3MPC5</accession>
<dbReference type="OMA" id="MVEEDCA"/>
<feature type="compositionally biased region" description="Low complexity" evidence="4">
    <location>
        <begin position="182"/>
        <end position="192"/>
    </location>
</feature>
<protein>
    <recommendedName>
        <fullName evidence="3">Skp1-related protein</fullName>
    </recommendedName>
</protein>
<evidence type="ECO:0000256" key="2">
    <source>
        <dbReference type="ARBA" id="ARBA00022786"/>
    </source>
</evidence>
<dbReference type="RefSeq" id="XP_003102095.2">
    <property type="nucleotide sequence ID" value="XM_003102047.2"/>
</dbReference>
<keyword evidence="2 3" id="KW-0833">Ubl conjugation pathway</keyword>
<organism evidence="8">
    <name type="scientific">Caenorhabditis remanei</name>
    <name type="common">Caenorhabditis vulgaris</name>
    <dbReference type="NCBI Taxonomy" id="31234"/>
    <lineage>
        <taxon>Eukaryota</taxon>
        <taxon>Metazoa</taxon>
        <taxon>Ecdysozoa</taxon>
        <taxon>Nematoda</taxon>
        <taxon>Chromadorea</taxon>
        <taxon>Rhabditida</taxon>
        <taxon>Rhabditina</taxon>
        <taxon>Rhabditomorpha</taxon>
        <taxon>Rhabditoidea</taxon>
        <taxon>Rhabditidae</taxon>
        <taxon>Peloderinae</taxon>
        <taxon>Caenorhabditis</taxon>
    </lineage>
</organism>
<evidence type="ECO:0000259" key="5">
    <source>
        <dbReference type="Pfam" id="PF01466"/>
    </source>
</evidence>
<dbReference type="Pfam" id="PF03931">
    <property type="entry name" value="Skp1_POZ"/>
    <property type="match status" value="1"/>
</dbReference>
<comment type="function">
    <text evidence="3">Probable essential component of SCF (SKP1-CUL1-F-box protein) E3 ubiquitin-protein ligase complexes, which mediate the ubiquitination and subsequent proteasomal degradation of target proteins. Regulates cell proliferation during embryonic and larval development.</text>
</comment>
<dbReference type="InterPro" id="IPR011333">
    <property type="entry name" value="SKP1/BTB/POZ_sf"/>
</dbReference>
<dbReference type="InParanoid" id="E3MPC5"/>
<dbReference type="Gene3D" id="3.30.710.10">
    <property type="entry name" value="Potassium Channel Kv1.1, Chain A"/>
    <property type="match status" value="1"/>
</dbReference>
<dbReference type="GO" id="GO:0016567">
    <property type="term" value="P:protein ubiquitination"/>
    <property type="evidence" value="ECO:0007669"/>
    <property type="project" value="UniProtKB-UniPathway"/>
</dbReference>
<dbReference type="HOGENOM" id="CLU_059252_1_0_1"/>
<dbReference type="PIRSF" id="PIRSF028729">
    <property type="entry name" value="E3_ubiquit_lig_SCF_Skp"/>
    <property type="match status" value="1"/>
</dbReference>
<evidence type="ECO:0000313" key="7">
    <source>
        <dbReference type="EMBL" id="EFP06428.1"/>
    </source>
</evidence>
<dbReference type="AlphaFoldDB" id="E3MPC5"/>
<proteinExistence type="inferred from homology"/>
<dbReference type="SMART" id="SM00512">
    <property type="entry name" value="Skp1"/>
    <property type="match status" value="1"/>
</dbReference>
<dbReference type="SUPFAM" id="SSF81382">
    <property type="entry name" value="Skp1 dimerisation domain-like"/>
    <property type="match status" value="1"/>
</dbReference>
<feature type="domain" description="SKP1 component dimerisation" evidence="5">
    <location>
        <begin position="134"/>
        <end position="179"/>
    </location>
</feature>
<dbReference type="PANTHER" id="PTHR11165">
    <property type="entry name" value="SKP1"/>
    <property type="match status" value="1"/>
</dbReference>
<dbReference type="CDD" id="cd18322">
    <property type="entry name" value="BTB_POZ_SKP1"/>
    <property type="match status" value="1"/>
</dbReference>
<dbReference type="GO" id="GO:0006511">
    <property type="term" value="P:ubiquitin-dependent protein catabolic process"/>
    <property type="evidence" value="ECO:0007669"/>
    <property type="project" value="InterPro"/>
</dbReference>
<evidence type="ECO:0000313" key="8">
    <source>
        <dbReference type="Proteomes" id="UP000008281"/>
    </source>
</evidence>
<feature type="compositionally biased region" description="Basic and acidic residues" evidence="4">
    <location>
        <begin position="171"/>
        <end position="181"/>
    </location>
</feature>
<dbReference type="Proteomes" id="UP000008281">
    <property type="component" value="Unassembled WGS sequence"/>
</dbReference>
<dbReference type="CTD" id="9813935"/>
<sequence length="203" mass="21812">MAVEQAPVDVVAAAASNNAAPAEPVVYFTLESSDNQEVKISSLALQQSKTLADLVANLQYQNGTTETIPMDNISKATLDKVVEWCEHHKGEPIPVDNESSPKIVAIPDWDDNFLKMDNDQLFYLILAVNYLDVKQLMNYACRKVALMAKGRTPEELSVIFGIPTDEEDEAAERRAAERKEAAQAAAAGKAGSSTGGAGAEDSA</sequence>
<dbReference type="FunCoup" id="E3MPC5">
    <property type="interactions" value="314"/>
</dbReference>
<dbReference type="KEGG" id="crq:GCK72_026055"/>
<feature type="compositionally biased region" description="Gly residues" evidence="4">
    <location>
        <begin position="193"/>
        <end position="203"/>
    </location>
</feature>
<evidence type="ECO:0000256" key="1">
    <source>
        <dbReference type="ARBA" id="ARBA00009993"/>
    </source>
</evidence>
<dbReference type="UniPathway" id="UPA00143"/>
<dbReference type="Pfam" id="PF01466">
    <property type="entry name" value="Skp1"/>
    <property type="match status" value="1"/>
</dbReference>
<keyword evidence="8" id="KW-1185">Reference proteome</keyword>
<evidence type="ECO:0000256" key="4">
    <source>
        <dbReference type="SAM" id="MobiDB-lite"/>
    </source>
</evidence>
<dbReference type="InterPro" id="IPR016897">
    <property type="entry name" value="SKP1"/>
</dbReference>
<dbReference type="STRING" id="31234.E3MPC5"/>
<dbReference type="eggNOG" id="KOG1724">
    <property type="taxonomic scope" value="Eukaryota"/>
</dbReference>
<dbReference type="InterPro" id="IPR016073">
    <property type="entry name" value="Skp1_comp_POZ"/>
</dbReference>
<dbReference type="SUPFAM" id="SSF54695">
    <property type="entry name" value="POZ domain"/>
    <property type="match status" value="1"/>
</dbReference>
<dbReference type="OrthoDB" id="2342932at2759"/>
<name>E3MPC5_CAERE</name>
<comment type="similarity">
    <text evidence="1 3">Belongs to the SKP1 family.</text>
</comment>
<feature type="region of interest" description="Disordered" evidence="4">
    <location>
        <begin position="167"/>
        <end position="203"/>
    </location>
</feature>
<gene>
    <name evidence="7" type="ORF">CRE_07639</name>
</gene>
<dbReference type="EMBL" id="DS268462">
    <property type="protein sequence ID" value="EFP06428.1"/>
    <property type="molecule type" value="Genomic_DNA"/>
</dbReference>
<comment type="pathway">
    <text evidence="3">Protein modification; protein ubiquitination.</text>
</comment>
<feature type="domain" description="SKP1 component POZ" evidence="6">
    <location>
        <begin position="28"/>
        <end position="89"/>
    </location>
</feature>
<evidence type="ECO:0000256" key="3">
    <source>
        <dbReference type="PIRNR" id="PIRNR028729"/>
    </source>
</evidence>
<dbReference type="GeneID" id="9813935"/>
<dbReference type="InterPro" id="IPR036296">
    <property type="entry name" value="SKP1-like_dim_sf"/>
</dbReference>
<evidence type="ECO:0000259" key="6">
    <source>
        <dbReference type="Pfam" id="PF03931"/>
    </source>
</evidence>
<reference evidence="7" key="1">
    <citation type="submission" date="2007-07" db="EMBL/GenBank/DDBJ databases">
        <title>PCAP assembly of the Caenorhabditis remanei genome.</title>
        <authorList>
            <consortium name="The Caenorhabditis remanei Sequencing Consortium"/>
            <person name="Wilson R.K."/>
        </authorList>
    </citation>
    <scope>NUCLEOTIDE SEQUENCE [LARGE SCALE GENOMIC DNA]</scope>
    <source>
        <strain evidence="7">PB4641</strain>
    </source>
</reference>
<dbReference type="InterPro" id="IPR016072">
    <property type="entry name" value="Skp1_comp_dimer"/>
</dbReference>
<dbReference type="FunFam" id="3.30.710.10:FF:000124">
    <property type="entry name" value="Protein CBG09126"/>
    <property type="match status" value="1"/>
</dbReference>
<dbReference type="InterPro" id="IPR001232">
    <property type="entry name" value="SKP1-like"/>
</dbReference>